<proteinExistence type="predicted"/>
<comment type="caution">
    <text evidence="1">The sequence shown here is derived from an EMBL/GenBank/DDBJ whole genome shotgun (WGS) entry which is preliminary data.</text>
</comment>
<protein>
    <submittedName>
        <fullName evidence="1">Uncharacterized protein</fullName>
    </submittedName>
</protein>
<name>A0ACB9H5R0_CICIN</name>
<sequence length="544" mass="60262">MKEIQDTHVGNMMLQPLQSFSDNQPITHHPFDNQNHESETQKPTDNACSMKSYTPDADKNPIIPGSNMQDLIKILSANYGPMKTPLEMGTPEYMRLVEILQQSGSSFIPEKKEIINKDDEEKVTGNGLKTDEKKLWEGSLQLSSSVTLLATAFFKSGEKLVGNKWPESIEVKGKVRLEAFEKYVKDLPRSRNRGLMVISVCWKEGSSNTGLTGMKEVAKGYKKSSRVGFAQLVSGIDLYICPRSDPIITILAKYGFFKGMSVLDDKQDSMIGCVVWRKNRPSNPTNKTSDNNKSSPDPIQPPNPKSESLTLPLTSNIESNKNMLSSVDVDHNNLVVNSSSNCSSSDSGNLGQKRAFQDNDDDLPEFDFGIKPVVNSQKMDNSQSTQLTENVIRNVGDASLDQSSKKSKLFDDDDMPEWCPPTVHRQVPPQNTTPNFQNLPSCPPRPPLPPLPIPPPPRVDTRPMFSYQPFRPALTSLPPTFMAAPPLPPPPQRLPPPAPPPRLPPPPPSSSGMFSSNQGMWHQPGSSNDNPLFPSSNRRPPQPW</sequence>
<reference evidence="2" key="1">
    <citation type="journal article" date="2022" name="Mol. Ecol. Resour.">
        <title>The genomes of chicory, endive, great burdock and yacon provide insights into Asteraceae palaeo-polyploidization history and plant inulin production.</title>
        <authorList>
            <person name="Fan W."/>
            <person name="Wang S."/>
            <person name="Wang H."/>
            <person name="Wang A."/>
            <person name="Jiang F."/>
            <person name="Liu H."/>
            <person name="Zhao H."/>
            <person name="Xu D."/>
            <person name="Zhang Y."/>
        </authorList>
    </citation>
    <scope>NUCLEOTIDE SEQUENCE [LARGE SCALE GENOMIC DNA]</scope>
    <source>
        <strain evidence="2">cv. Punajuju</strain>
    </source>
</reference>
<organism evidence="1 2">
    <name type="scientific">Cichorium intybus</name>
    <name type="common">Chicory</name>
    <dbReference type="NCBI Taxonomy" id="13427"/>
    <lineage>
        <taxon>Eukaryota</taxon>
        <taxon>Viridiplantae</taxon>
        <taxon>Streptophyta</taxon>
        <taxon>Embryophyta</taxon>
        <taxon>Tracheophyta</taxon>
        <taxon>Spermatophyta</taxon>
        <taxon>Magnoliopsida</taxon>
        <taxon>eudicotyledons</taxon>
        <taxon>Gunneridae</taxon>
        <taxon>Pentapetalae</taxon>
        <taxon>asterids</taxon>
        <taxon>campanulids</taxon>
        <taxon>Asterales</taxon>
        <taxon>Asteraceae</taxon>
        <taxon>Cichorioideae</taxon>
        <taxon>Cichorieae</taxon>
        <taxon>Cichoriinae</taxon>
        <taxon>Cichorium</taxon>
    </lineage>
</organism>
<keyword evidence="2" id="KW-1185">Reference proteome</keyword>
<dbReference type="Proteomes" id="UP001055811">
    <property type="component" value="Linkage Group LG01"/>
</dbReference>
<dbReference type="EMBL" id="CM042009">
    <property type="protein sequence ID" value="KAI3790302.1"/>
    <property type="molecule type" value="Genomic_DNA"/>
</dbReference>
<accession>A0ACB9H5R0</accession>
<evidence type="ECO:0000313" key="1">
    <source>
        <dbReference type="EMBL" id="KAI3790302.1"/>
    </source>
</evidence>
<evidence type="ECO:0000313" key="2">
    <source>
        <dbReference type="Proteomes" id="UP001055811"/>
    </source>
</evidence>
<reference evidence="1 2" key="2">
    <citation type="journal article" date="2022" name="Mol. Ecol. Resour.">
        <title>The genomes of chicory, endive, great burdock and yacon provide insights into Asteraceae paleo-polyploidization history and plant inulin production.</title>
        <authorList>
            <person name="Fan W."/>
            <person name="Wang S."/>
            <person name="Wang H."/>
            <person name="Wang A."/>
            <person name="Jiang F."/>
            <person name="Liu H."/>
            <person name="Zhao H."/>
            <person name="Xu D."/>
            <person name="Zhang Y."/>
        </authorList>
    </citation>
    <scope>NUCLEOTIDE SEQUENCE [LARGE SCALE GENOMIC DNA]</scope>
    <source>
        <strain evidence="2">cv. Punajuju</strain>
        <tissue evidence="1">Leaves</tissue>
    </source>
</reference>
<gene>
    <name evidence="1" type="ORF">L2E82_03251</name>
</gene>